<keyword evidence="5 7" id="KW-0472">Membrane</keyword>
<dbReference type="Pfam" id="PF02687">
    <property type="entry name" value="FtsX"/>
    <property type="match status" value="2"/>
</dbReference>
<evidence type="ECO:0000256" key="2">
    <source>
        <dbReference type="ARBA" id="ARBA00022475"/>
    </source>
</evidence>
<dbReference type="RefSeq" id="WP_154779816.1">
    <property type="nucleotide sequence ID" value="NZ_WMBC01000002.1"/>
</dbReference>
<dbReference type="InterPro" id="IPR036640">
    <property type="entry name" value="ABC1_TM_sf"/>
</dbReference>
<reference evidence="9 10" key="1">
    <citation type="submission" date="2019-11" db="EMBL/GenBank/DDBJ databases">
        <title>Draft genome sequence of Blautia luti DSM 14534T, isolated from human stool.</title>
        <authorList>
            <person name="Ortiz R."/>
            <person name="Melis-Arcos F."/>
            <person name="Covarrubias P."/>
            <person name="Cardenas J.P."/>
            <person name="Perez-Donoso J."/>
            <person name="Almonacid D."/>
        </authorList>
    </citation>
    <scope>NUCLEOTIDE SEQUENCE [LARGE SCALE GENOMIC DNA]</scope>
    <source>
        <strain evidence="9 10">DSM 14534</strain>
    </source>
</reference>
<feature type="transmembrane region" description="Helical" evidence="7">
    <location>
        <begin position="769"/>
        <end position="787"/>
    </location>
</feature>
<dbReference type="PANTHER" id="PTHR30287">
    <property type="entry name" value="MEMBRANE COMPONENT OF PREDICTED ABC SUPERFAMILY METABOLITE UPTAKE TRANSPORTER"/>
    <property type="match status" value="1"/>
</dbReference>
<feature type="domain" description="ABC3 transporter permease C-terminal" evidence="8">
    <location>
        <begin position="678"/>
        <end position="795"/>
    </location>
</feature>
<evidence type="ECO:0000256" key="7">
    <source>
        <dbReference type="SAM" id="Phobius"/>
    </source>
</evidence>
<feature type="transmembrane region" description="Helical" evidence="7">
    <location>
        <begin position="255"/>
        <end position="280"/>
    </location>
</feature>
<dbReference type="InterPro" id="IPR003838">
    <property type="entry name" value="ABC3_permease_C"/>
</dbReference>
<comment type="caution">
    <text evidence="9">The sequence shown here is derived from an EMBL/GenBank/DDBJ whole genome shotgun (WGS) entry which is preliminary data.</text>
</comment>
<evidence type="ECO:0000259" key="8">
    <source>
        <dbReference type="Pfam" id="PF02687"/>
    </source>
</evidence>
<dbReference type="Proteomes" id="UP000437824">
    <property type="component" value="Unassembled WGS sequence"/>
</dbReference>
<feature type="region of interest" description="Disordered" evidence="6">
    <location>
        <begin position="536"/>
        <end position="564"/>
    </location>
</feature>
<dbReference type="SUPFAM" id="SSF90123">
    <property type="entry name" value="ABC transporter transmembrane region"/>
    <property type="match status" value="1"/>
</dbReference>
<evidence type="ECO:0000313" key="9">
    <source>
        <dbReference type="EMBL" id="MTD60510.1"/>
    </source>
</evidence>
<evidence type="ECO:0000313" key="10">
    <source>
        <dbReference type="Proteomes" id="UP000437824"/>
    </source>
</evidence>
<gene>
    <name evidence="9" type="ORF">GKZ57_04360</name>
</gene>
<feature type="transmembrane region" description="Helical" evidence="7">
    <location>
        <begin position="419"/>
        <end position="442"/>
    </location>
</feature>
<accession>A0A844GIH4</accession>
<evidence type="ECO:0000256" key="5">
    <source>
        <dbReference type="ARBA" id="ARBA00023136"/>
    </source>
</evidence>
<feature type="transmembrane region" description="Helical" evidence="7">
    <location>
        <begin position="301"/>
        <end position="327"/>
    </location>
</feature>
<evidence type="ECO:0000256" key="6">
    <source>
        <dbReference type="SAM" id="MobiDB-lite"/>
    </source>
</evidence>
<protein>
    <submittedName>
        <fullName evidence="9">FtsX-like permease family protein</fullName>
    </submittedName>
</protein>
<feature type="domain" description="ABC3 transporter permease C-terminal" evidence="8">
    <location>
        <begin position="259"/>
        <end position="372"/>
    </location>
</feature>
<comment type="subcellular location">
    <subcellularLocation>
        <location evidence="1">Cell membrane</location>
        <topology evidence="1">Multi-pass membrane protein</topology>
    </subcellularLocation>
</comment>
<keyword evidence="3 7" id="KW-0812">Transmembrane</keyword>
<evidence type="ECO:0000256" key="1">
    <source>
        <dbReference type="ARBA" id="ARBA00004651"/>
    </source>
</evidence>
<feature type="transmembrane region" description="Helical" evidence="7">
    <location>
        <begin position="728"/>
        <end position="749"/>
    </location>
</feature>
<sequence>MKSPLRKRLPRELKIEIGKYLVVFILMVATIGFVSGFLVADGSMITAYNEGFEKYNIEDGNFRTVEQIYKTQREEIEKLGVKLYDNFYLEEPLDNGSTMRIFKNREEINKVCLMDGELPVKTGEIAIDRMYADNNGLSVGDILQSGKKTWKITGLVALSDYSCLFQNNNDSMFDSVKFGVSVVTGEEFDSLNQDKLQYNYSWIYDQKPKTEKEEKEVSEDLMEDIGEIVTLESFVPQYLNQAITFTGDDMGGDKAMVIMLLYIVMVIMAFVFGITISNTIRKEAGVIGTLRASGYTRQELVLHYMTLPVLVTLVGALIGNILGYTVFKDICAAMYYGSYSLPTYVTVWNAEAFLLTTVVPVIIMLVVNYVVLRHKLKLSPLKFLRRDLSSGRRQKRAVHLSSRIKIFSRFRLRVIFQNMSNYIVLFIGIIFANLLLMFGLLLPSALSHYQGEIQGNMLAKYQYMLQVPVSAVSGNKLDSLISLLEFYMDSETDNEDAEKFSAYSLNTLPGKYKSEEVLFYGIEPNSKYVKIDFDNEESSDEDGSAVSADTEEINEKTDNNSINTGKNTTGVYISSAYADKFLIKTGDTITLKEKYEKDEYSFRVAGIYDYTAALCVFMPRSELNDIFDLGDDYYSGYFSDTELTDIKNQYIGSVVDLDALTKISRQLDVSMGSMMGLINGFAIMIYMVLIYLLSKIIIEKNAQSISMVKILGYTNGEISRLYIMSTSAVVIICLLLSLPIETAVMNILFREMMLSSISGWITLWIDPMIYVQMFVAGIITYGIVALLEFRKIKKVPMDEALKNVE</sequence>
<dbReference type="InterPro" id="IPR038766">
    <property type="entry name" value="Membrane_comp_ABC_pdt"/>
</dbReference>
<keyword evidence="2" id="KW-1003">Cell membrane</keyword>
<dbReference type="EMBL" id="WMBC01000002">
    <property type="protein sequence ID" value="MTD60510.1"/>
    <property type="molecule type" value="Genomic_DNA"/>
</dbReference>
<dbReference type="AlphaFoldDB" id="A0A844GIH4"/>
<dbReference type="GO" id="GO:0005886">
    <property type="term" value="C:plasma membrane"/>
    <property type="evidence" value="ECO:0007669"/>
    <property type="project" value="UniProtKB-SubCell"/>
</dbReference>
<feature type="transmembrane region" description="Helical" evidence="7">
    <location>
        <begin position="20"/>
        <end position="40"/>
    </location>
</feature>
<feature type="transmembrane region" description="Helical" evidence="7">
    <location>
        <begin position="347"/>
        <end position="372"/>
    </location>
</feature>
<proteinExistence type="predicted"/>
<feature type="transmembrane region" description="Helical" evidence="7">
    <location>
        <begin position="671"/>
        <end position="693"/>
    </location>
</feature>
<organism evidence="9 10">
    <name type="scientific">Blautia luti DSM 14534 = JCM 17040</name>
    <dbReference type="NCBI Taxonomy" id="649762"/>
    <lineage>
        <taxon>Bacteria</taxon>
        <taxon>Bacillati</taxon>
        <taxon>Bacillota</taxon>
        <taxon>Clostridia</taxon>
        <taxon>Lachnospirales</taxon>
        <taxon>Lachnospiraceae</taxon>
        <taxon>Blautia</taxon>
    </lineage>
</organism>
<evidence type="ECO:0000256" key="3">
    <source>
        <dbReference type="ARBA" id="ARBA00022692"/>
    </source>
</evidence>
<dbReference type="PANTHER" id="PTHR30287:SF1">
    <property type="entry name" value="INNER MEMBRANE PROTEIN"/>
    <property type="match status" value="1"/>
</dbReference>
<evidence type="ECO:0000256" key="4">
    <source>
        <dbReference type="ARBA" id="ARBA00022989"/>
    </source>
</evidence>
<name>A0A844GIH4_9FIRM</name>
<keyword evidence="4 7" id="KW-1133">Transmembrane helix</keyword>
<dbReference type="GO" id="GO:0005524">
    <property type="term" value="F:ATP binding"/>
    <property type="evidence" value="ECO:0007669"/>
    <property type="project" value="InterPro"/>
</dbReference>